<dbReference type="InterPro" id="IPR050519">
    <property type="entry name" value="Glycosyltransf_28_UgtP"/>
</dbReference>
<dbReference type="HOGENOM" id="CLU_028367_0_1_9"/>
<dbReference type="RefSeq" id="WP_013496085.1">
    <property type="nucleotide sequence ID" value="NC_014831.1"/>
</dbReference>
<dbReference type="KEGG" id="tmr:Tmar_1675"/>
<name>E6SHI9_THEM7</name>
<feature type="compositionally biased region" description="Basic and acidic residues" evidence="5">
    <location>
        <begin position="429"/>
        <end position="445"/>
    </location>
</feature>
<dbReference type="STRING" id="644966.Tmar_1675"/>
<dbReference type="InterPro" id="IPR009695">
    <property type="entry name" value="Diacylglyc_glucosyltr_N"/>
</dbReference>
<dbReference type="AlphaFoldDB" id="E6SHI9"/>
<evidence type="ECO:0000313" key="8">
    <source>
        <dbReference type="EMBL" id="ADU51784.1"/>
    </source>
</evidence>
<dbReference type="PANTHER" id="PTHR43025">
    <property type="entry name" value="MONOGALACTOSYLDIACYLGLYCEROL SYNTHASE"/>
    <property type="match status" value="1"/>
</dbReference>
<comment type="similarity">
    <text evidence="2">Belongs to the glycosyltransferase 28 family.</text>
</comment>
<dbReference type="Pfam" id="PF04101">
    <property type="entry name" value="Glyco_tran_28_C"/>
    <property type="match status" value="1"/>
</dbReference>
<dbReference type="GO" id="GO:0009247">
    <property type="term" value="P:glycolipid biosynthetic process"/>
    <property type="evidence" value="ECO:0007669"/>
    <property type="project" value="InterPro"/>
</dbReference>
<reference evidence="9" key="2">
    <citation type="journal article" date="2010" name="Stand. Genomic Sci.">
        <title>Complete genome sequence of Thermaerobacter marianensis type strain (7p75aT).</title>
        <authorList>
            <person name="Han C."/>
            <person name="Gu W."/>
            <person name="Zhang X."/>
            <person name="Lapidus A."/>
            <person name="Nolan M."/>
            <person name="Copeland A."/>
            <person name="Lucas S."/>
            <person name="Glavina Del Rio T."/>
            <person name="Tice H."/>
            <person name="Cheng J."/>
            <person name="Tapia R."/>
            <person name="Goodwin L."/>
            <person name="Pitluck S."/>
            <person name="Pagani I."/>
            <person name="Ivanova N."/>
            <person name="Mavromatis K."/>
            <person name="Mikhailova N."/>
            <person name="Pati A."/>
            <person name="Chen A."/>
            <person name="Palaniappan K."/>
            <person name="Land M."/>
            <person name="Hauser L."/>
            <person name="Chang Y."/>
            <person name="Jeffries C."/>
            <person name="Schneider S."/>
            <person name="Rohde M."/>
            <person name="Goker M."/>
            <person name="Pukall R."/>
            <person name="Woyke T."/>
            <person name="Bristow J."/>
            <person name="Eisen J."/>
            <person name="Markowitz V."/>
            <person name="Hugenholtz P."/>
            <person name="Kyrpides N."/>
            <person name="Klenk H."/>
            <person name="Detter J."/>
        </authorList>
    </citation>
    <scope>NUCLEOTIDE SEQUENCE [LARGE SCALE GENOMIC DNA]</scope>
    <source>
        <strain evidence="9">ATCC 700841 / DSM 12885 / JCM 10246 / 7p75a</strain>
    </source>
</reference>
<evidence type="ECO:0000256" key="3">
    <source>
        <dbReference type="ARBA" id="ARBA00022676"/>
    </source>
</evidence>
<reference evidence="8 9" key="1">
    <citation type="journal article" date="2010" name="Stand. Genomic Sci.">
        <title>Complete genome sequence of Thermaerobacter marianensis type strain (7p75a).</title>
        <authorList>
            <person name="Han C."/>
            <person name="Gu W."/>
            <person name="Zhang X."/>
            <person name="Lapidus A."/>
            <person name="Nolan M."/>
            <person name="Copeland A."/>
            <person name="Lucas S."/>
            <person name="Del Rio T.G."/>
            <person name="Tice H."/>
            <person name="Cheng J.F."/>
            <person name="Tapia R."/>
            <person name="Goodwin L."/>
            <person name="Pitluck S."/>
            <person name="Pagani I."/>
            <person name="Ivanova N."/>
            <person name="Mavromatis K."/>
            <person name="Mikhailova N."/>
            <person name="Pati A."/>
            <person name="Chen A."/>
            <person name="Palaniappan K."/>
            <person name="Land M."/>
            <person name="Hauser L."/>
            <person name="Chang Y.J."/>
            <person name="Jeffries C.D."/>
            <person name="Schneider S."/>
            <person name="Rohde M."/>
            <person name="Goker M."/>
            <person name="Pukall R."/>
            <person name="Woyke T."/>
            <person name="Bristow J."/>
            <person name="Eisen J.A."/>
            <person name="Markowitz V."/>
            <person name="Hugenholtz P."/>
            <person name="Kyrpides N.C."/>
            <person name="Klenk H.P."/>
            <person name="Detter J.C."/>
        </authorList>
    </citation>
    <scope>NUCLEOTIDE SEQUENCE [LARGE SCALE GENOMIC DNA]</scope>
    <source>
        <strain evidence="9">ATCC 700841 / DSM 12885 / JCM 10246 / 7p75a</strain>
    </source>
</reference>
<dbReference type="Pfam" id="PF06925">
    <property type="entry name" value="MGDG_synth"/>
    <property type="match status" value="1"/>
</dbReference>
<evidence type="ECO:0000313" key="9">
    <source>
        <dbReference type="Proteomes" id="UP000008915"/>
    </source>
</evidence>
<dbReference type="Proteomes" id="UP000008915">
    <property type="component" value="Chromosome"/>
</dbReference>
<feature type="region of interest" description="Disordered" evidence="5">
    <location>
        <begin position="381"/>
        <end position="481"/>
    </location>
</feature>
<evidence type="ECO:0000259" key="6">
    <source>
        <dbReference type="Pfam" id="PF04101"/>
    </source>
</evidence>
<keyword evidence="3" id="KW-0328">Glycosyltransferase</keyword>
<proteinExistence type="inferred from homology"/>
<feature type="compositionally biased region" description="Gly residues" evidence="5">
    <location>
        <begin position="400"/>
        <end position="412"/>
    </location>
</feature>
<accession>E6SHI9</accession>
<dbReference type="SUPFAM" id="SSF53756">
    <property type="entry name" value="UDP-Glycosyltransferase/glycogen phosphorylase"/>
    <property type="match status" value="1"/>
</dbReference>
<dbReference type="EMBL" id="CP002344">
    <property type="protein sequence ID" value="ADU51784.1"/>
    <property type="molecule type" value="Genomic_DNA"/>
</dbReference>
<dbReference type="GO" id="GO:0016758">
    <property type="term" value="F:hexosyltransferase activity"/>
    <property type="evidence" value="ECO:0007669"/>
    <property type="project" value="InterPro"/>
</dbReference>
<protein>
    <submittedName>
        <fullName evidence="8">Monogalactosyldiacylglycerol synthase</fullName>
    </submittedName>
</protein>
<dbReference type="InterPro" id="IPR007235">
    <property type="entry name" value="Glyco_trans_28_C"/>
</dbReference>
<gene>
    <name evidence="8" type="ordered locus">Tmar_1675</name>
</gene>
<organism evidence="8 9">
    <name type="scientific">Thermaerobacter marianensis (strain ATCC 700841 / DSM 12885 / JCM 10246 / 7p75a)</name>
    <dbReference type="NCBI Taxonomy" id="644966"/>
    <lineage>
        <taxon>Bacteria</taxon>
        <taxon>Bacillati</taxon>
        <taxon>Bacillota</taxon>
        <taxon>Clostridia</taxon>
        <taxon>Eubacteriales</taxon>
        <taxon>Clostridiales Family XVII. Incertae Sedis</taxon>
        <taxon>Thermaerobacter</taxon>
    </lineage>
</organism>
<keyword evidence="4" id="KW-0808">Transferase</keyword>
<dbReference type="Gene3D" id="3.40.50.2000">
    <property type="entry name" value="Glycogen Phosphorylase B"/>
    <property type="match status" value="1"/>
</dbReference>
<evidence type="ECO:0000259" key="7">
    <source>
        <dbReference type="Pfam" id="PF06925"/>
    </source>
</evidence>
<keyword evidence="9" id="KW-1185">Reference proteome</keyword>
<dbReference type="eggNOG" id="COG0707">
    <property type="taxonomic scope" value="Bacteria"/>
</dbReference>
<dbReference type="GO" id="GO:0016020">
    <property type="term" value="C:membrane"/>
    <property type="evidence" value="ECO:0007669"/>
    <property type="project" value="UniProtKB-SubCell"/>
</dbReference>
<evidence type="ECO:0000256" key="2">
    <source>
        <dbReference type="ARBA" id="ARBA00006962"/>
    </source>
</evidence>
<feature type="compositionally biased region" description="Basic and acidic residues" evidence="5">
    <location>
        <begin position="389"/>
        <end position="399"/>
    </location>
</feature>
<dbReference type="PANTHER" id="PTHR43025:SF3">
    <property type="entry name" value="MONOGALACTOSYLDIACYLGLYCEROL SYNTHASE 1, CHLOROPLASTIC"/>
    <property type="match status" value="1"/>
</dbReference>
<sequence length="481" mass="50769">MLRVRDAHAPRLLILSASYGAGHDQVAHAVRDAVLRLCPAADVPVWDFFAAFVSPWLNRAVQRLYLTSIKHWPQGYGLFYRLTGDIRPDSPFQRWLNSLGADRLLGAVTRYRPDAILCTFPTPAGVLSEWKGRGRVRVPLYTVITDHTVHSQWIHPHVDVYFVSSPEVARGVSGRGVDPARVIVTGIPIRGGFREIPDPQRAREALGLDPRLPVVLVMAGAFGALGGVPQIVATLMRVPRPLQAVVVAGRDRALAARLEALVRQSPVPMRVFGYREDVPVLMGAADLLITKAGGVTTSEALAAGLPMIIYRPIPGQEEANTAYLVAHGAALRARNAEELGTAVADLLARPERRAAMARAAWALARADAAERVARVILAGLAGGTGEPSAGDRADGRGGGEARSGTGAPGPGHGSRRRPGRGGPAVGSAAREERAPAPDGPSHEGRTGVAPGSAGEQGAALAEGREWVGRPGQTVALRGDGA</sequence>
<feature type="domain" description="Diacylglycerol glucosyltransferase N-terminal" evidence="7">
    <location>
        <begin position="23"/>
        <end position="189"/>
    </location>
</feature>
<comment type="subcellular location">
    <subcellularLocation>
        <location evidence="1">Membrane</location>
    </subcellularLocation>
</comment>
<evidence type="ECO:0000256" key="1">
    <source>
        <dbReference type="ARBA" id="ARBA00004370"/>
    </source>
</evidence>
<evidence type="ECO:0000256" key="4">
    <source>
        <dbReference type="ARBA" id="ARBA00022679"/>
    </source>
</evidence>
<feature type="domain" description="Glycosyl transferase family 28 C-terminal" evidence="6">
    <location>
        <begin position="230"/>
        <end position="371"/>
    </location>
</feature>
<evidence type="ECO:0000256" key="5">
    <source>
        <dbReference type="SAM" id="MobiDB-lite"/>
    </source>
</evidence>